<dbReference type="AlphaFoldDB" id="A0A4D8PQB5"/>
<keyword evidence="5 8" id="KW-0812">Transmembrane</keyword>
<protein>
    <recommendedName>
        <fullName evidence="8">Probable membrane transporter protein</fullName>
    </recommendedName>
</protein>
<name>A0A4D8PQB5_AZOBR</name>
<feature type="transmembrane region" description="Helical" evidence="8">
    <location>
        <begin position="200"/>
        <end position="220"/>
    </location>
</feature>
<feature type="transmembrane region" description="Helical" evidence="8">
    <location>
        <begin position="68"/>
        <end position="89"/>
    </location>
</feature>
<feature type="transmembrane region" description="Helical" evidence="8">
    <location>
        <begin position="43"/>
        <end position="62"/>
    </location>
</feature>
<dbReference type="PANTHER" id="PTHR30269">
    <property type="entry name" value="TRANSMEMBRANE PROTEIN YFCA"/>
    <property type="match status" value="1"/>
</dbReference>
<keyword evidence="3" id="KW-0813">Transport</keyword>
<evidence type="ECO:0000256" key="1">
    <source>
        <dbReference type="ARBA" id="ARBA00004651"/>
    </source>
</evidence>
<sequence>MEASLWIIALGAAVAGFVQGLSGFAFGMVAMSFWAWGLDPRTAAVLTVFGALTGQVIAGLSMRRTVRFSGLLPLLAGGLAGIPLGVAILPYLDARLFKLGLGTMLAVWCPIMLLSRHLPTLAPRPRAAAAVADAAVGLAGGVMGGLGGFTGVVPALWYSLRPLAKDGRRAAIQTFNLVTLGATMAAYTASGTVTAEMLPLFAVVAPSMLLPILLGGRVYIGISETDFRRIVLALLTASGIAMLAASLPSVLPPSAS</sequence>
<dbReference type="InterPro" id="IPR002781">
    <property type="entry name" value="TM_pro_TauE-like"/>
</dbReference>
<accession>A0A4D8PQB5</accession>
<dbReference type="InterPro" id="IPR052017">
    <property type="entry name" value="TSUP"/>
</dbReference>
<dbReference type="PANTHER" id="PTHR30269:SF37">
    <property type="entry name" value="MEMBRANE TRANSPORTER PROTEIN"/>
    <property type="match status" value="1"/>
</dbReference>
<reference evidence="9 10" key="1">
    <citation type="submission" date="2018-09" db="EMBL/GenBank/DDBJ databases">
        <title>Whole genome based analysis of evolution and adaptive divergence in Indian and Brazilian strains of Azospirillum brasilense.</title>
        <authorList>
            <person name="Singh C."/>
            <person name="Tripathi A.K."/>
        </authorList>
    </citation>
    <scope>NUCLEOTIDE SEQUENCE [LARGE SCALE GENOMIC DNA]</scope>
    <source>
        <strain evidence="9 10">MTCC4036</strain>
    </source>
</reference>
<evidence type="ECO:0000256" key="4">
    <source>
        <dbReference type="ARBA" id="ARBA00022475"/>
    </source>
</evidence>
<dbReference type="GO" id="GO:0005886">
    <property type="term" value="C:plasma membrane"/>
    <property type="evidence" value="ECO:0007669"/>
    <property type="project" value="UniProtKB-SubCell"/>
</dbReference>
<keyword evidence="7 8" id="KW-0472">Membrane</keyword>
<feature type="transmembrane region" description="Helical" evidence="8">
    <location>
        <begin position="134"/>
        <end position="158"/>
    </location>
</feature>
<proteinExistence type="inferred from homology"/>
<evidence type="ECO:0000256" key="6">
    <source>
        <dbReference type="ARBA" id="ARBA00022989"/>
    </source>
</evidence>
<dbReference type="Pfam" id="PF01925">
    <property type="entry name" value="TauE"/>
    <property type="match status" value="1"/>
</dbReference>
<gene>
    <name evidence="9" type="ORF">D3867_00355</name>
</gene>
<feature type="transmembrane region" description="Helical" evidence="8">
    <location>
        <begin position="232"/>
        <end position="251"/>
    </location>
</feature>
<dbReference type="Proteomes" id="UP000298596">
    <property type="component" value="Chromosome"/>
</dbReference>
<keyword evidence="4 8" id="KW-1003">Cell membrane</keyword>
<evidence type="ECO:0000256" key="3">
    <source>
        <dbReference type="ARBA" id="ARBA00022448"/>
    </source>
</evidence>
<dbReference type="EMBL" id="CP032330">
    <property type="protein sequence ID" value="QCO00654.1"/>
    <property type="molecule type" value="Genomic_DNA"/>
</dbReference>
<feature type="transmembrane region" description="Helical" evidence="8">
    <location>
        <begin position="6"/>
        <end position="36"/>
    </location>
</feature>
<evidence type="ECO:0000313" key="10">
    <source>
        <dbReference type="Proteomes" id="UP000298596"/>
    </source>
</evidence>
<evidence type="ECO:0000313" key="9">
    <source>
        <dbReference type="EMBL" id="QCO00654.1"/>
    </source>
</evidence>
<comment type="similarity">
    <text evidence="2 8">Belongs to the 4-toluene sulfonate uptake permease (TSUP) (TC 2.A.102) family.</text>
</comment>
<comment type="subcellular location">
    <subcellularLocation>
        <location evidence="1 8">Cell membrane</location>
        <topology evidence="1 8">Multi-pass membrane protein</topology>
    </subcellularLocation>
</comment>
<evidence type="ECO:0000256" key="7">
    <source>
        <dbReference type="ARBA" id="ARBA00023136"/>
    </source>
</evidence>
<evidence type="ECO:0000256" key="5">
    <source>
        <dbReference type="ARBA" id="ARBA00022692"/>
    </source>
</evidence>
<evidence type="ECO:0000256" key="8">
    <source>
        <dbReference type="RuleBase" id="RU363041"/>
    </source>
</evidence>
<organism evidence="9 10">
    <name type="scientific">Azospirillum brasilense</name>
    <dbReference type="NCBI Taxonomy" id="192"/>
    <lineage>
        <taxon>Bacteria</taxon>
        <taxon>Pseudomonadati</taxon>
        <taxon>Pseudomonadota</taxon>
        <taxon>Alphaproteobacteria</taxon>
        <taxon>Rhodospirillales</taxon>
        <taxon>Azospirillaceae</taxon>
        <taxon>Azospirillum</taxon>
    </lineage>
</organism>
<evidence type="ECO:0000256" key="2">
    <source>
        <dbReference type="ARBA" id="ARBA00009142"/>
    </source>
</evidence>
<feature type="transmembrane region" description="Helical" evidence="8">
    <location>
        <begin position="170"/>
        <end position="188"/>
    </location>
</feature>
<keyword evidence="6 8" id="KW-1133">Transmembrane helix</keyword>